<dbReference type="EMBL" id="CP121464">
    <property type="protein sequence ID" value="WFR81816.1"/>
    <property type="molecule type" value="Genomic_DNA"/>
</dbReference>
<proteinExistence type="inferred from homology"/>
<feature type="compositionally biased region" description="Low complexity" evidence="2">
    <location>
        <begin position="720"/>
        <end position="733"/>
    </location>
</feature>
<evidence type="ECO:0000259" key="5">
    <source>
        <dbReference type="Pfam" id="PF13296"/>
    </source>
</evidence>
<dbReference type="InterPro" id="IPR006531">
    <property type="entry name" value="Gp5/Vgr_OB"/>
</dbReference>
<feature type="domain" description="DUF2345" evidence="4">
    <location>
        <begin position="779"/>
        <end position="939"/>
    </location>
</feature>
<feature type="region of interest" description="Disordered" evidence="2">
    <location>
        <begin position="720"/>
        <end position="742"/>
    </location>
</feature>
<dbReference type="InterPro" id="IPR037026">
    <property type="entry name" value="Vgr_OB-fold_dom_sf"/>
</dbReference>
<dbReference type="Gene3D" id="2.40.50.230">
    <property type="entry name" value="Gp5 N-terminal domain"/>
    <property type="match status" value="1"/>
</dbReference>
<evidence type="ECO:0000256" key="1">
    <source>
        <dbReference type="ARBA" id="ARBA00005558"/>
    </source>
</evidence>
<accession>A0ABY8IBU6</accession>
<dbReference type="Gene3D" id="3.55.50.10">
    <property type="entry name" value="Baseplate protein-like domains"/>
    <property type="match status" value="1"/>
</dbReference>
<dbReference type="NCBIfam" id="TIGR01646">
    <property type="entry name" value="vgr_GE"/>
    <property type="match status" value="1"/>
</dbReference>
<dbReference type="SUPFAM" id="SSF69279">
    <property type="entry name" value="Phage tail proteins"/>
    <property type="match status" value="2"/>
</dbReference>
<reference evidence="6 7" key="1">
    <citation type="submission" date="2023-04" db="EMBL/GenBank/DDBJ databases">
        <title>Nanopore sequencing of Janthinobacterium from water.</title>
        <authorList>
            <person name="Ciuchcinski K."/>
            <person name="Rokowska A."/>
            <person name="Dziewit L."/>
        </authorList>
    </citation>
    <scope>NUCLEOTIDE SEQUENCE [LARGE SCALE GENOMIC DNA]</scope>
    <source>
        <strain evidence="6 7">DEMB2</strain>
    </source>
</reference>
<dbReference type="Pfam" id="PF13296">
    <property type="entry name" value="T6SS_Vgr"/>
    <property type="match status" value="1"/>
</dbReference>
<dbReference type="Pfam" id="PF04717">
    <property type="entry name" value="Phage_base_V"/>
    <property type="match status" value="1"/>
</dbReference>
<dbReference type="SUPFAM" id="SSF69255">
    <property type="entry name" value="gp5 N-terminal domain-like"/>
    <property type="match status" value="1"/>
</dbReference>
<evidence type="ECO:0000256" key="2">
    <source>
        <dbReference type="SAM" id="MobiDB-lite"/>
    </source>
</evidence>
<dbReference type="InterPro" id="IPR028244">
    <property type="entry name" value="T6SS_Rhs_Vgr_dom"/>
</dbReference>
<feature type="domain" description="Gp5/Type VI secretion system Vgr protein OB-fold" evidence="3">
    <location>
        <begin position="494"/>
        <end position="546"/>
    </location>
</feature>
<dbReference type="InterPro" id="IPR018769">
    <property type="entry name" value="VgrG2_DUF2345"/>
</dbReference>
<name>A0ABY8IBU6_9BURK</name>
<evidence type="ECO:0000259" key="3">
    <source>
        <dbReference type="Pfam" id="PF04717"/>
    </source>
</evidence>
<dbReference type="RefSeq" id="WP_278318482.1">
    <property type="nucleotide sequence ID" value="NZ_CP121464.1"/>
</dbReference>
<dbReference type="Pfam" id="PF10106">
    <property type="entry name" value="DUF2345"/>
    <property type="match status" value="1"/>
</dbReference>
<keyword evidence="7" id="KW-1185">Reference proteome</keyword>
<dbReference type="NCBIfam" id="TIGR03361">
    <property type="entry name" value="VI_Rhs_Vgr"/>
    <property type="match status" value="1"/>
</dbReference>
<dbReference type="Proteomes" id="UP001219584">
    <property type="component" value="Chromosome"/>
</dbReference>
<evidence type="ECO:0000313" key="6">
    <source>
        <dbReference type="EMBL" id="WFR81816.1"/>
    </source>
</evidence>
<feature type="domain" description="Putative type VI secretion system Rhs element associated Vgr" evidence="5">
    <location>
        <begin position="601"/>
        <end position="708"/>
    </location>
</feature>
<feature type="compositionally biased region" description="Gly residues" evidence="2">
    <location>
        <begin position="770"/>
        <end position="781"/>
    </location>
</feature>
<comment type="similarity">
    <text evidence="1">Belongs to the VgrG protein family.</text>
</comment>
<dbReference type="Pfam" id="PF05954">
    <property type="entry name" value="Phage_GPD"/>
    <property type="match status" value="1"/>
</dbReference>
<organism evidence="6 7">
    <name type="scientific">Janthinobacterium rivuli</name>
    <dbReference type="NCBI Taxonomy" id="2751478"/>
    <lineage>
        <taxon>Bacteria</taxon>
        <taxon>Pseudomonadati</taxon>
        <taxon>Pseudomonadota</taxon>
        <taxon>Betaproteobacteria</taxon>
        <taxon>Burkholderiales</taxon>
        <taxon>Oxalobacteraceae</taxon>
        <taxon>Janthinobacterium</taxon>
    </lineage>
</organism>
<feature type="region of interest" description="Disordered" evidence="2">
    <location>
        <begin position="475"/>
        <end position="496"/>
    </location>
</feature>
<protein>
    <submittedName>
        <fullName evidence="6">Type VI secretion system tip protein TssI/VgrG</fullName>
    </submittedName>
</protein>
<feature type="region of interest" description="Disordered" evidence="2">
    <location>
        <begin position="766"/>
        <end position="798"/>
    </location>
</feature>
<gene>
    <name evidence="6" type="primary">tssI</name>
    <name evidence="6" type="ORF">P9875_11940</name>
</gene>
<feature type="region of interest" description="Disordered" evidence="2">
    <location>
        <begin position="1013"/>
        <end position="1038"/>
    </location>
</feature>
<dbReference type="InterPro" id="IPR006533">
    <property type="entry name" value="T6SS_Vgr_RhsGE"/>
</dbReference>
<evidence type="ECO:0000259" key="4">
    <source>
        <dbReference type="Pfam" id="PF10106"/>
    </source>
</evidence>
<dbReference type="InterPro" id="IPR017847">
    <property type="entry name" value="T6SS_RhsGE_Vgr_subset"/>
</dbReference>
<evidence type="ECO:0000313" key="7">
    <source>
        <dbReference type="Proteomes" id="UP001219584"/>
    </source>
</evidence>
<sequence>MSELVQTNASSSSGAAPVANGYSQATRLLKLSTPLGPDKLLAECVRGEEGLGLGYTFNIAALSLDAAIPLKSLIGQPILLELLMADGGWRPFHGHVTAVELAGANGGFARYNLTMQPWTAFLAHGRDSRVFQDLAVPDILEVVFARYQGQGMLAPAWRFDLLDRAIYPKRSICSQYQESDWAFAERLMSEEGLFYYAEHTGDAGSASLGSHTLVIADHNGSFKPNAQASIAYSQPGAVMPQDTMDRWRMQLRQQTNGIELSSWDYRALGQRPISAASAHDGTMALISRDAPGAYAYPSREHGQRLAERQLQALTASREVFTGAGTVRTLAPGTTFTLSGQAQTDAAGGGDAATFLVTRTVHLMHNNLDAELGGGLLQRLGQGLLDALIGEEAAGSLHAVGDTISERPPYRNRIDAIRSKVPYRSSYADQHGQLLHPRPVIMGQQTAIVVGPAGAQLHTDRDHRIKVQFHWQRGAQSHSRLAHPAADGHTGAPGDDSAGTWVRVATPLAPVAGANWGSNALPRVGQEVLVDFLEGNIDRPVVIGTLYNGRGQADAQNNQVSQGTGAATGNAPAWFPGQAGAHAHPAALSGIKTQALPTSQGGGGAYSQLVFDDSPGQGRVALQRHAGPHQGTAELNLGHLRHQSDNQRLAPAGFGAELKTEHSAALRAGAGMLLSAHGRDAGGSHMDAQEALEQLRQSLQLQTSLTEQAQKHFALEMPSPATAGAAAPASTATPDQAETPSPAAQLPALAQMQHSIEILGATAEGAATTGQGQGQQAAGGEGQASAYGDPQLQLSSPSGIAATTPANAVLVAGGNGSLAAGADLNFAAQGNSLYALGKGISLFTYGKASSKDKPNQETGIRLHAASGKVSSQSQSDATRLTADKAITVSSTAKSVTAAAKQHILMTAQGAYIRLEGGNIMLHGPGKIDFNASMKELTGPASSTPKLPLLPQAGDVSNFMELNYRWDDLQPMVGAPYALLFDNGTRLEGKLDANGFARLENLPDRNAVVIYGEDEREAVPRHKQKPNQLAGSKPKSDDEAQSVLERYLAQEAAYYKDNFFPDELAEMAEDFPAGATVSTLEYDFHYDDYRYKDEDSIADKAASKSYRDLHDQEGDES</sequence>
<dbReference type="Gene3D" id="2.30.110.50">
    <property type="match status" value="1"/>
</dbReference>
<dbReference type="Gene3D" id="4.10.220.110">
    <property type="match status" value="1"/>
</dbReference>